<evidence type="ECO:0000313" key="4">
    <source>
        <dbReference type="Proteomes" id="UP000447434"/>
    </source>
</evidence>
<evidence type="ECO:0000256" key="1">
    <source>
        <dbReference type="SAM" id="MobiDB-lite"/>
    </source>
</evidence>
<feature type="transmembrane region" description="Helical" evidence="2">
    <location>
        <begin position="15"/>
        <end position="33"/>
    </location>
</feature>
<proteinExistence type="predicted"/>
<gene>
    <name evidence="3" type="ORF">Lalb_Chr13g0302031</name>
</gene>
<dbReference type="Proteomes" id="UP000447434">
    <property type="component" value="Chromosome 13"/>
</dbReference>
<sequence length="442" mass="49880">MPTRFVHVSSYPLSLSYIFTLHSHLSILLLRFLSPLLRFLSLAAAAAPTFALPTKVFTFDLIASSKSDLHQSLRFTLSLQVHSIVPVGGEGFSGFLKISRILKMPKERRDRSLSHDSSRTSPYPSSSSRVRKSVPKTPLESEENVKEWEEARCPVCMEHPHNAVLLICSSHEKGCRPYMCNTSHRHSNCLDQFCKSFTETSETIPQVEPQEEPQVESHVSNTVTSHAPSTEVNTIDIQEEGSEGFVTMQPLSCEDGAKQKLVCPLCRGQIKEWKVVESARHFMNEKSRSCSCETCDFSGTYTDLRKHARVEHPCERPSAVDPERQRNWRRMERQRDLGDLLSTLQSSFGESRVDDGLPPIDDGGLLAVFFLILQPTSSASRGTTGTRLQMRIRRHSSRLWGENYEGESGSASRDDANEPSDGDSDNRRRRVRRRVTPDEDQS</sequence>
<reference evidence="4" key="1">
    <citation type="journal article" date="2020" name="Nat. Commun.">
        <title>Genome sequence of the cluster root forming white lupin.</title>
        <authorList>
            <person name="Hufnagel B."/>
            <person name="Marques A."/>
            <person name="Soriano A."/>
            <person name="Marques L."/>
            <person name="Divol F."/>
            <person name="Doumas P."/>
            <person name="Sallet E."/>
            <person name="Mancinotti D."/>
            <person name="Carrere S."/>
            <person name="Marande W."/>
            <person name="Arribat S."/>
            <person name="Keller J."/>
            <person name="Huneau C."/>
            <person name="Blein T."/>
            <person name="Aime D."/>
            <person name="Laguerre M."/>
            <person name="Taylor J."/>
            <person name="Schubert V."/>
            <person name="Nelson M."/>
            <person name="Geu-Flores F."/>
            <person name="Crespi M."/>
            <person name="Gallardo-Guerrero K."/>
            <person name="Delaux P.-M."/>
            <person name="Salse J."/>
            <person name="Berges H."/>
            <person name="Guyot R."/>
            <person name="Gouzy J."/>
            <person name="Peret B."/>
        </authorList>
    </citation>
    <scope>NUCLEOTIDE SEQUENCE [LARGE SCALE GENOMIC DNA]</scope>
    <source>
        <strain evidence="4">cv. Amiga</strain>
    </source>
</reference>
<feature type="compositionally biased region" description="Basic and acidic residues" evidence="1">
    <location>
        <begin position="107"/>
        <end position="118"/>
    </location>
</feature>
<dbReference type="PANTHER" id="PTHR31197:SF5">
    <property type="entry name" value="OS01G0612600 PROTEIN"/>
    <property type="match status" value="1"/>
</dbReference>
<keyword evidence="2" id="KW-0472">Membrane</keyword>
<dbReference type="InterPro" id="IPR012866">
    <property type="entry name" value="DUF1644"/>
</dbReference>
<keyword evidence="4" id="KW-1185">Reference proteome</keyword>
<dbReference type="Pfam" id="PF07800">
    <property type="entry name" value="DUF1644"/>
    <property type="match status" value="1"/>
</dbReference>
<protein>
    <submittedName>
        <fullName evidence="3">Putative Zinc finger, RING/FYVE/PHD-type</fullName>
    </submittedName>
</protein>
<dbReference type="OrthoDB" id="1921166at2759"/>
<evidence type="ECO:0000313" key="3">
    <source>
        <dbReference type="EMBL" id="KAE9601834.1"/>
    </source>
</evidence>
<feature type="region of interest" description="Disordered" evidence="1">
    <location>
        <begin position="399"/>
        <end position="442"/>
    </location>
</feature>
<dbReference type="PANTHER" id="PTHR31197">
    <property type="entry name" value="OS01G0612600 PROTEIN"/>
    <property type="match status" value="1"/>
</dbReference>
<name>A0A6A4PKI0_LUPAL</name>
<evidence type="ECO:0000256" key="2">
    <source>
        <dbReference type="SAM" id="Phobius"/>
    </source>
</evidence>
<comment type="caution">
    <text evidence="3">The sequence shown here is derived from an EMBL/GenBank/DDBJ whole genome shotgun (WGS) entry which is preliminary data.</text>
</comment>
<keyword evidence="2" id="KW-1133">Transmembrane helix</keyword>
<dbReference type="AlphaFoldDB" id="A0A6A4PKI0"/>
<feature type="region of interest" description="Disordered" evidence="1">
    <location>
        <begin position="107"/>
        <end position="143"/>
    </location>
</feature>
<feature type="compositionally biased region" description="Low complexity" evidence="1">
    <location>
        <begin position="119"/>
        <end position="128"/>
    </location>
</feature>
<accession>A0A6A4PKI0</accession>
<dbReference type="EMBL" id="WOCE01000013">
    <property type="protein sequence ID" value="KAE9601834.1"/>
    <property type="molecule type" value="Genomic_DNA"/>
</dbReference>
<organism evidence="3 4">
    <name type="scientific">Lupinus albus</name>
    <name type="common">White lupine</name>
    <name type="synonym">Lupinus termis</name>
    <dbReference type="NCBI Taxonomy" id="3870"/>
    <lineage>
        <taxon>Eukaryota</taxon>
        <taxon>Viridiplantae</taxon>
        <taxon>Streptophyta</taxon>
        <taxon>Embryophyta</taxon>
        <taxon>Tracheophyta</taxon>
        <taxon>Spermatophyta</taxon>
        <taxon>Magnoliopsida</taxon>
        <taxon>eudicotyledons</taxon>
        <taxon>Gunneridae</taxon>
        <taxon>Pentapetalae</taxon>
        <taxon>rosids</taxon>
        <taxon>fabids</taxon>
        <taxon>Fabales</taxon>
        <taxon>Fabaceae</taxon>
        <taxon>Papilionoideae</taxon>
        <taxon>50 kb inversion clade</taxon>
        <taxon>genistoids sensu lato</taxon>
        <taxon>core genistoids</taxon>
        <taxon>Genisteae</taxon>
        <taxon>Lupinus</taxon>
    </lineage>
</organism>
<keyword evidence="2" id="KW-0812">Transmembrane</keyword>